<reference evidence="1 2" key="1">
    <citation type="journal article" date="2014" name="Genome Announc.">
        <title>The Genome of the Predominant Equine Lactobacillus Species, Lactobacillus equi, Is Reflective of Its Lifestyle Adaptations to an Herbivorous Host.</title>
        <authorList>
            <person name="O'Donnell M.M."/>
            <person name="Harris H.M."/>
            <person name="O'Toole P.W."/>
            <person name="Ross R.P."/>
        </authorList>
    </citation>
    <scope>NUCLEOTIDE SEQUENCE [LARGE SCALE GENOMIC DNA]</scope>
    <source>
        <strain evidence="1 2">DPC 6820</strain>
    </source>
</reference>
<dbReference type="SUPFAM" id="SSF103084">
    <property type="entry name" value="Holliday junction resolvase RusA"/>
    <property type="match status" value="1"/>
</dbReference>
<dbReference type="GO" id="GO:0006310">
    <property type="term" value="P:DNA recombination"/>
    <property type="evidence" value="ECO:0007669"/>
    <property type="project" value="InterPro"/>
</dbReference>
<comment type="caution">
    <text evidence="1">The sequence shown here is derived from an EMBL/GenBank/DDBJ whole genome shotgun (WGS) entry which is preliminary data.</text>
</comment>
<dbReference type="GO" id="GO:0000287">
    <property type="term" value="F:magnesium ion binding"/>
    <property type="evidence" value="ECO:0007669"/>
    <property type="project" value="InterPro"/>
</dbReference>
<protein>
    <submittedName>
        <fullName evidence="1">Crossover junction endodeoxyribonuclease RusA</fullName>
    </submittedName>
</protein>
<proteinExistence type="predicted"/>
<dbReference type="EMBL" id="AWWH01000197">
    <property type="protein sequence ID" value="ETA73235.1"/>
    <property type="molecule type" value="Genomic_DNA"/>
</dbReference>
<sequence length="150" mass="17277">MIDWQGLRKRIGMKFEFNIEPVSQTRPRVSTKPYLHVYDPANVKRYKSTLARLARLEMSARGVKPLTGALEVEVIFYRQVQKSVSKSERCRRLSGAVRPIVKPDVDNYTKALLDGLNGVIWADDNSITDLTVRKRYAEKGRIELEVREVN</sequence>
<name>V7HVE3_9LACO</name>
<dbReference type="InterPro" id="IPR036614">
    <property type="entry name" value="RusA-like_sf"/>
</dbReference>
<dbReference type="GO" id="GO:0006281">
    <property type="term" value="P:DNA repair"/>
    <property type="evidence" value="ECO:0007669"/>
    <property type="project" value="InterPro"/>
</dbReference>
<accession>V7HVE3</accession>
<organism evidence="1 2">
    <name type="scientific">Ligilactobacillus equi DPC 6820</name>
    <dbReference type="NCBI Taxonomy" id="1392007"/>
    <lineage>
        <taxon>Bacteria</taxon>
        <taxon>Bacillati</taxon>
        <taxon>Bacillota</taxon>
        <taxon>Bacilli</taxon>
        <taxon>Lactobacillales</taxon>
        <taxon>Lactobacillaceae</taxon>
        <taxon>Ligilactobacillus</taxon>
    </lineage>
</organism>
<keyword evidence="2" id="KW-1185">Reference proteome</keyword>
<evidence type="ECO:0000313" key="2">
    <source>
        <dbReference type="Proteomes" id="UP000018559"/>
    </source>
</evidence>
<dbReference type="Proteomes" id="UP000018559">
    <property type="component" value="Unassembled WGS sequence"/>
</dbReference>
<dbReference type="InterPro" id="IPR008822">
    <property type="entry name" value="Endonuclease_RusA-like"/>
</dbReference>
<dbReference type="AlphaFoldDB" id="V7HVE3"/>
<dbReference type="Gene3D" id="3.30.1330.70">
    <property type="entry name" value="Holliday junction resolvase RusA"/>
    <property type="match status" value="1"/>
</dbReference>
<gene>
    <name evidence="1" type="ORF">LEQ_1703c</name>
</gene>
<dbReference type="Pfam" id="PF05866">
    <property type="entry name" value="RusA"/>
    <property type="match status" value="1"/>
</dbReference>
<evidence type="ECO:0000313" key="1">
    <source>
        <dbReference type="EMBL" id="ETA73235.1"/>
    </source>
</evidence>
<dbReference type="PATRIC" id="fig|1392007.3.peg.1971"/>